<comment type="caution">
    <text evidence="3">The sequence shown here is derived from an EMBL/GenBank/DDBJ whole genome shotgun (WGS) entry which is preliminary data.</text>
</comment>
<evidence type="ECO:0000256" key="2">
    <source>
        <dbReference type="SAM" id="Phobius"/>
    </source>
</evidence>
<feature type="region of interest" description="Disordered" evidence="1">
    <location>
        <begin position="1"/>
        <end position="45"/>
    </location>
</feature>
<keyword evidence="2" id="KW-1133">Transmembrane helix</keyword>
<gene>
    <name evidence="3" type="ORF">DFH08DRAFT_812504</name>
</gene>
<evidence type="ECO:0000256" key="1">
    <source>
        <dbReference type="SAM" id="MobiDB-lite"/>
    </source>
</evidence>
<evidence type="ECO:0000313" key="4">
    <source>
        <dbReference type="Proteomes" id="UP001218218"/>
    </source>
</evidence>
<protein>
    <submittedName>
        <fullName evidence="3">Uncharacterized protein</fullName>
    </submittedName>
</protein>
<evidence type="ECO:0000313" key="3">
    <source>
        <dbReference type="EMBL" id="KAJ7339107.1"/>
    </source>
</evidence>
<organism evidence="3 4">
    <name type="scientific">Mycena albidolilacea</name>
    <dbReference type="NCBI Taxonomy" id="1033008"/>
    <lineage>
        <taxon>Eukaryota</taxon>
        <taxon>Fungi</taxon>
        <taxon>Dikarya</taxon>
        <taxon>Basidiomycota</taxon>
        <taxon>Agaricomycotina</taxon>
        <taxon>Agaricomycetes</taxon>
        <taxon>Agaricomycetidae</taxon>
        <taxon>Agaricales</taxon>
        <taxon>Marasmiineae</taxon>
        <taxon>Mycenaceae</taxon>
        <taxon>Mycena</taxon>
    </lineage>
</organism>
<feature type="compositionally biased region" description="Acidic residues" evidence="1">
    <location>
        <begin position="26"/>
        <end position="43"/>
    </location>
</feature>
<dbReference type="Proteomes" id="UP001218218">
    <property type="component" value="Unassembled WGS sequence"/>
</dbReference>
<keyword evidence="2" id="KW-0812">Transmembrane</keyword>
<dbReference type="EMBL" id="JARIHO010000028">
    <property type="protein sequence ID" value="KAJ7339107.1"/>
    <property type="molecule type" value="Genomic_DNA"/>
</dbReference>
<accession>A0AAD6ZTL3</accession>
<sequence length="114" mass="12372">MSTGRKPYKSNWASALVDDEASTKGEEEDLDKYEGSFIDDQDVDDRNSITWSQTASPIDNTVSNPSTPARQLKQSSALSFVTIGILSLIGAVFTRDAQIGSPNRIRVASSPNYA</sequence>
<keyword evidence="2" id="KW-0472">Membrane</keyword>
<reference evidence="3" key="1">
    <citation type="submission" date="2023-03" db="EMBL/GenBank/DDBJ databases">
        <title>Massive genome expansion in bonnet fungi (Mycena s.s.) driven by repeated elements and novel gene families across ecological guilds.</title>
        <authorList>
            <consortium name="Lawrence Berkeley National Laboratory"/>
            <person name="Harder C.B."/>
            <person name="Miyauchi S."/>
            <person name="Viragh M."/>
            <person name="Kuo A."/>
            <person name="Thoen E."/>
            <person name="Andreopoulos B."/>
            <person name="Lu D."/>
            <person name="Skrede I."/>
            <person name="Drula E."/>
            <person name="Henrissat B."/>
            <person name="Morin E."/>
            <person name="Kohler A."/>
            <person name="Barry K."/>
            <person name="LaButti K."/>
            <person name="Morin E."/>
            <person name="Salamov A."/>
            <person name="Lipzen A."/>
            <person name="Mereny Z."/>
            <person name="Hegedus B."/>
            <person name="Baldrian P."/>
            <person name="Stursova M."/>
            <person name="Weitz H."/>
            <person name="Taylor A."/>
            <person name="Grigoriev I.V."/>
            <person name="Nagy L.G."/>
            <person name="Martin F."/>
            <person name="Kauserud H."/>
        </authorList>
    </citation>
    <scope>NUCLEOTIDE SEQUENCE</scope>
    <source>
        <strain evidence="3">CBHHK002</strain>
    </source>
</reference>
<keyword evidence="4" id="KW-1185">Reference proteome</keyword>
<name>A0AAD6ZTL3_9AGAR</name>
<dbReference type="AlphaFoldDB" id="A0AAD6ZTL3"/>
<feature type="transmembrane region" description="Helical" evidence="2">
    <location>
        <begin position="77"/>
        <end position="94"/>
    </location>
</feature>
<proteinExistence type="predicted"/>